<proteinExistence type="predicted"/>
<evidence type="ECO:0000313" key="1">
    <source>
        <dbReference type="EMBL" id="MQL87828.1"/>
    </source>
</evidence>
<accession>A0A843UW97</accession>
<keyword evidence="2" id="KW-1185">Reference proteome</keyword>
<protein>
    <submittedName>
        <fullName evidence="1">Uncharacterized protein</fullName>
    </submittedName>
</protein>
<organism evidence="1 2">
    <name type="scientific">Colocasia esculenta</name>
    <name type="common">Wild taro</name>
    <name type="synonym">Arum esculentum</name>
    <dbReference type="NCBI Taxonomy" id="4460"/>
    <lineage>
        <taxon>Eukaryota</taxon>
        <taxon>Viridiplantae</taxon>
        <taxon>Streptophyta</taxon>
        <taxon>Embryophyta</taxon>
        <taxon>Tracheophyta</taxon>
        <taxon>Spermatophyta</taxon>
        <taxon>Magnoliopsida</taxon>
        <taxon>Liliopsida</taxon>
        <taxon>Araceae</taxon>
        <taxon>Aroideae</taxon>
        <taxon>Colocasieae</taxon>
        <taxon>Colocasia</taxon>
    </lineage>
</organism>
<reference evidence="1" key="1">
    <citation type="submission" date="2017-07" db="EMBL/GenBank/DDBJ databases">
        <title>Taro Niue Genome Assembly and Annotation.</title>
        <authorList>
            <person name="Atibalentja N."/>
            <person name="Keating K."/>
            <person name="Fields C.J."/>
        </authorList>
    </citation>
    <scope>NUCLEOTIDE SEQUENCE</scope>
    <source>
        <strain evidence="1">Niue_2</strain>
        <tissue evidence="1">Leaf</tissue>
    </source>
</reference>
<comment type="caution">
    <text evidence="1">The sequence shown here is derived from an EMBL/GenBank/DDBJ whole genome shotgun (WGS) entry which is preliminary data.</text>
</comment>
<dbReference type="AlphaFoldDB" id="A0A843UW97"/>
<dbReference type="EMBL" id="NMUH01001008">
    <property type="protein sequence ID" value="MQL87828.1"/>
    <property type="molecule type" value="Genomic_DNA"/>
</dbReference>
<name>A0A843UW97_COLES</name>
<gene>
    <name evidence="1" type="ORF">Taro_020371</name>
</gene>
<dbReference type="Proteomes" id="UP000652761">
    <property type="component" value="Unassembled WGS sequence"/>
</dbReference>
<sequence length="37" mass="4437">MVTDYPNKETSRKIVNTEIRRNHKLNKNVGETFNIIY</sequence>
<evidence type="ECO:0000313" key="2">
    <source>
        <dbReference type="Proteomes" id="UP000652761"/>
    </source>
</evidence>